<accession>A0A1Q5PVQ4</accession>
<gene>
    <name evidence="1" type="ORF">BSZ40_05735</name>
</gene>
<sequence>MDGELGQANDSLGQISLTGCENQVVGALPSSAGAAAFAGAVSKLLTERDELAKTCGQTRQGVQDTIESFARSEEELEQLTQGGLSLLAGAKAGMA</sequence>
<keyword evidence="2" id="KW-1185">Reference proteome</keyword>
<comment type="caution">
    <text evidence="1">The sequence shown here is derived from an EMBL/GenBank/DDBJ whole genome shotgun (WGS) entry which is preliminary data.</text>
</comment>
<reference evidence="2" key="1">
    <citation type="submission" date="2016-12" db="EMBL/GenBank/DDBJ databases">
        <authorList>
            <person name="Meng X."/>
        </authorList>
    </citation>
    <scope>NUCLEOTIDE SEQUENCE [LARGE SCALE GENOMIC DNA]</scope>
    <source>
        <strain evidence="2">DSM 20732</strain>
    </source>
</reference>
<dbReference type="InParanoid" id="A0A1Q5PVQ4"/>
<name>A0A1Q5PVQ4_9ACTO</name>
<dbReference type="RefSeq" id="WP_073824197.1">
    <property type="nucleotide sequence ID" value="NZ_MQVS01000005.1"/>
</dbReference>
<evidence type="ECO:0000313" key="1">
    <source>
        <dbReference type="EMBL" id="OKL51658.1"/>
    </source>
</evidence>
<dbReference type="STRING" id="52770.BSZ40_05735"/>
<proteinExistence type="predicted"/>
<evidence type="ECO:0000313" key="2">
    <source>
        <dbReference type="Proteomes" id="UP000185612"/>
    </source>
</evidence>
<dbReference type="Proteomes" id="UP000185612">
    <property type="component" value="Unassembled WGS sequence"/>
</dbReference>
<dbReference type="AlphaFoldDB" id="A0A1Q5PVQ4"/>
<protein>
    <submittedName>
        <fullName evidence="1">Uncharacterized protein</fullName>
    </submittedName>
</protein>
<dbReference type="EMBL" id="MQVS01000005">
    <property type="protein sequence ID" value="OKL51658.1"/>
    <property type="molecule type" value="Genomic_DNA"/>
</dbReference>
<organism evidence="1 2">
    <name type="scientific">Buchananella hordeovulneris</name>
    <dbReference type="NCBI Taxonomy" id="52770"/>
    <lineage>
        <taxon>Bacteria</taxon>
        <taxon>Bacillati</taxon>
        <taxon>Actinomycetota</taxon>
        <taxon>Actinomycetes</taxon>
        <taxon>Actinomycetales</taxon>
        <taxon>Actinomycetaceae</taxon>
        <taxon>Buchananella</taxon>
    </lineage>
</organism>